<accession>A0A222VTX8</accession>
<dbReference type="Gene3D" id="3.10.129.10">
    <property type="entry name" value="Hotdog Thioesterase"/>
    <property type="match status" value="1"/>
</dbReference>
<gene>
    <name evidence="2" type="ORF">SAMN05421630_108124</name>
</gene>
<sequence length="159" mass="17022">MTVADLEKHAEALRAELGRERAERLGVLDGRDIARFAVVTGQPERRDVTGAVLAPPTFLSSVMGWGAGVPDDELDGDGTAAEDTRGLPLEGVRLMGAGQELEFHAPVPAGTAVVVHTSLTDVRMKEGRTGPLLLLRILRRFTTDAGRALVTCHESFIAR</sequence>
<dbReference type="InterPro" id="IPR039569">
    <property type="entry name" value="FAS1-like_DH_region"/>
</dbReference>
<keyword evidence="3" id="KW-1185">Reference proteome</keyword>
<organism evidence="2 3">
    <name type="scientific">Prauserella marina</name>
    <dbReference type="NCBI Taxonomy" id="530584"/>
    <lineage>
        <taxon>Bacteria</taxon>
        <taxon>Bacillati</taxon>
        <taxon>Actinomycetota</taxon>
        <taxon>Actinomycetes</taxon>
        <taxon>Pseudonocardiales</taxon>
        <taxon>Pseudonocardiaceae</taxon>
        <taxon>Prauserella</taxon>
    </lineage>
</organism>
<evidence type="ECO:0000313" key="3">
    <source>
        <dbReference type="Proteomes" id="UP000199494"/>
    </source>
</evidence>
<dbReference type="STRING" id="530584.SAMN05421630_108124"/>
<dbReference type="KEGG" id="pmad:BAY61_23015"/>
<proteinExistence type="predicted"/>
<evidence type="ECO:0000259" key="1">
    <source>
        <dbReference type="Pfam" id="PF13452"/>
    </source>
</evidence>
<protein>
    <submittedName>
        <fullName evidence="2">N-terminal half of MaoC dehydratase</fullName>
    </submittedName>
</protein>
<name>A0A222VTX8_9PSEU</name>
<dbReference type="AlphaFoldDB" id="A0A222VTX8"/>
<dbReference type="Pfam" id="PF13452">
    <property type="entry name" value="FAS1_DH_region"/>
    <property type="match status" value="1"/>
</dbReference>
<feature type="domain" description="FAS1-like dehydratase" evidence="1">
    <location>
        <begin position="50"/>
        <end position="151"/>
    </location>
</feature>
<evidence type="ECO:0000313" key="2">
    <source>
        <dbReference type="EMBL" id="SDD42238.1"/>
    </source>
</evidence>
<reference evidence="2 3" key="1">
    <citation type="submission" date="2016-10" db="EMBL/GenBank/DDBJ databases">
        <authorList>
            <person name="de Groot N.N."/>
        </authorList>
    </citation>
    <scope>NUCLEOTIDE SEQUENCE [LARGE SCALE GENOMIC DNA]</scope>
    <source>
        <strain evidence="2 3">CGMCC 4.5506</strain>
    </source>
</reference>
<dbReference type="Proteomes" id="UP000199494">
    <property type="component" value="Unassembled WGS sequence"/>
</dbReference>
<dbReference type="EMBL" id="FMZE01000008">
    <property type="protein sequence ID" value="SDD42238.1"/>
    <property type="molecule type" value="Genomic_DNA"/>
</dbReference>
<dbReference type="SUPFAM" id="SSF54637">
    <property type="entry name" value="Thioesterase/thiol ester dehydrase-isomerase"/>
    <property type="match status" value="1"/>
</dbReference>
<dbReference type="InterPro" id="IPR029069">
    <property type="entry name" value="HotDog_dom_sf"/>
</dbReference>